<feature type="region of interest" description="Disordered" evidence="5">
    <location>
        <begin position="344"/>
        <end position="370"/>
    </location>
</feature>
<name>A0A9W9Y8S2_9CNID</name>
<dbReference type="OrthoDB" id="18894at2759"/>
<evidence type="ECO:0000256" key="2">
    <source>
        <dbReference type="ARBA" id="ARBA00022692"/>
    </source>
</evidence>
<feature type="transmembrane region" description="Helical" evidence="6">
    <location>
        <begin position="12"/>
        <end position="34"/>
    </location>
</feature>
<reference evidence="8" key="1">
    <citation type="submission" date="2023-01" db="EMBL/GenBank/DDBJ databases">
        <title>Genome assembly of the deep-sea coral Lophelia pertusa.</title>
        <authorList>
            <person name="Herrera S."/>
            <person name="Cordes E."/>
        </authorList>
    </citation>
    <scope>NUCLEOTIDE SEQUENCE</scope>
    <source>
        <strain evidence="8">USNM1676648</strain>
        <tissue evidence="8">Polyp</tissue>
    </source>
</reference>
<evidence type="ECO:0000313" key="8">
    <source>
        <dbReference type="EMBL" id="KAJ7319155.1"/>
    </source>
</evidence>
<evidence type="ECO:0000256" key="6">
    <source>
        <dbReference type="SAM" id="Phobius"/>
    </source>
</evidence>
<evidence type="ECO:0000256" key="1">
    <source>
        <dbReference type="ARBA" id="ARBA00004141"/>
    </source>
</evidence>
<dbReference type="AlphaFoldDB" id="A0A9W9Y8S2"/>
<dbReference type="EMBL" id="MU827840">
    <property type="protein sequence ID" value="KAJ7319155.1"/>
    <property type="molecule type" value="Genomic_DNA"/>
</dbReference>
<feature type="domain" description="Sugar phosphate transporter" evidence="7">
    <location>
        <begin position="18"/>
        <end position="310"/>
    </location>
</feature>
<protein>
    <recommendedName>
        <fullName evidence="7">Sugar phosphate transporter domain-containing protein</fullName>
    </recommendedName>
</protein>
<keyword evidence="4 6" id="KW-0472">Membrane</keyword>
<feature type="compositionally biased region" description="Acidic residues" evidence="5">
    <location>
        <begin position="350"/>
        <end position="363"/>
    </location>
</feature>
<gene>
    <name evidence="8" type="ORF">OS493_036668</name>
</gene>
<feature type="transmembrane region" description="Helical" evidence="6">
    <location>
        <begin position="112"/>
        <end position="131"/>
    </location>
</feature>
<evidence type="ECO:0000256" key="3">
    <source>
        <dbReference type="ARBA" id="ARBA00022989"/>
    </source>
</evidence>
<evidence type="ECO:0000256" key="4">
    <source>
        <dbReference type="ARBA" id="ARBA00023136"/>
    </source>
</evidence>
<dbReference type="PANTHER" id="PTHR11132">
    <property type="entry name" value="SOLUTE CARRIER FAMILY 35"/>
    <property type="match status" value="1"/>
</dbReference>
<keyword evidence="9" id="KW-1185">Reference proteome</keyword>
<dbReference type="Pfam" id="PF03151">
    <property type="entry name" value="TPT"/>
    <property type="match status" value="1"/>
</dbReference>
<evidence type="ECO:0000259" key="7">
    <source>
        <dbReference type="Pfam" id="PF03151"/>
    </source>
</evidence>
<sequence>MAKKLFGFQQLAGAFRTLGYILFMYIFSISLTFYNKWLWQRFHFPLSVSVMHYAMVFVIAAVLRLLWEFKTGKTRIILPWSVYMKRVLPTAIACALDIGFSNWSLMFITVSLYTMTKSTSIIFILIFSLVLRLERWNFSLVAIILLIASGLFLLTYESTAFNAEGFVLALTASGISGLRWTLAQILTQKEDLGLHNPLDTLYHLQPFMTLTLIPLAFYIEGQSLALSPQLFNAHDSSTFWVTISMVLFGCFLAFMISVAEFLLLSRTSGLTLSISGIFKEICTLSLATEFAGDKMTTVNFFGLVLCLIGISVHVVIKATRDNSKLSEDKMKELKNGSIELKGLLPGDSVIPEDEYEDEDDEFELNVHSQR</sequence>
<feature type="transmembrane region" description="Helical" evidence="6">
    <location>
        <begin position="201"/>
        <end position="219"/>
    </location>
</feature>
<feature type="transmembrane region" description="Helical" evidence="6">
    <location>
        <begin position="138"/>
        <end position="156"/>
    </location>
</feature>
<keyword evidence="2 6" id="KW-0812">Transmembrane</keyword>
<feature type="transmembrane region" description="Helical" evidence="6">
    <location>
        <begin position="46"/>
        <end position="67"/>
    </location>
</feature>
<evidence type="ECO:0000256" key="5">
    <source>
        <dbReference type="SAM" id="MobiDB-lite"/>
    </source>
</evidence>
<accession>A0A9W9Y8S2</accession>
<feature type="transmembrane region" description="Helical" evidence="6">
    <location>
        <begin position="87"/>
        <end position="106"/>
    </location>
</feature>
<comment type="subcellular location">
    <subcellularLocation>
        <location evidence="1">Membrane</location>
        <topology evidence="1">Multi-pass membrane protein</topology>
    </subcellularLocation>
</comment>
<feature type="transmembrane region" description="Helical" evidence="6">
    <location>
        <begin position="239"/>
        <end position="263"/>
    </location>
</feature>
<evidence type="ECO:0000313" key="9">
    <source>
        <dbReference type="Proteomes" id="UP001163046"/>
    </source>
</evidence>
<organism evidence="8 9">
    <name type="scientific">Desmophyllum pertusum</name>
    <dbReference type="NCBI Taxonomy" id="174260"/>
    <lineage>
        <taxon>Eukaryota</taxon>
        <taxon>Metazoa</taxon>
        <taxon>Cnidaria</taxon>
        <taxon>Anthozoa</taxon>
        <taxon>Hexacorallia</taxon>
        <taxon>Scleractinia</taxon>
        <taxon>Caryophylliina</taxon>
        <taxon>Caryophylliidae</taxon>
        <taxon>Desmophyllum</taxon>
    </lineage>
</organism>
<proteinExistence type="predicted"/>
<comment type="caution">
    <text evidence="8">The sequence shown here is derived from an EMBL/GenBank/DDBJ whole genome shotgun (WGS) entry which is preliminary data.</text>
</comment>
<dbReference type="GO" id="GO:0016020">
    <property type="term" value="C:membrane"/>
    <property type="evidence" value="ECO:0007669"/>
    <property type="project" value="UniProtKB-SubCell"/>
</dbReference>
<dbReference type="InterPro" id="IPR050186">
    <property type="entry name" value="TPT_transporter"/>
</dbReference>
<feature type="transmembrane region" description="Helical" evidence="6">
    <location>
        <begin position="298"/>
        <end position="316"/>
    </location>
</feature>
<dbReference type="InterPro" id="IPR004853">
    <property type="entry name" value="Sugar_P_trans_dom"/>
</dbReference>
<dbReference type="CDD" id="cd21092">
    <property type="entry name" value="TPT_S35C2"/>
    <property type="match status" value="1"/>
</dbReference>
<dbReference type="Proteomes" id="UP001163046">
    <property type="component" value="Unassembled WGS sequence"/>
</dbReference>
<keyword evidence="3 6" id="KW-1133">Transmembrane helix</keyword>